<dbReference type="Proteomes" id="UP001203284">
    <property type="component" value="Unassembled WGS sequence"/>
</dbReference>
<gene>
    <name evidence="1" type="ORF">MWN34_03550</name>
</gene>
<dbReference type="Pfam" id="PF06935">
    <property type="entry name" value="DUF1284"/>
    <property type="match status" value="1"/>
</dbReference>
<proteinExistence type="predicted"/>
<evidence type="ECO:0000313" key="1">
    <source>
        <dbReference type="EMBL" id="MCK0195981.1"/>
    </source>
</evidence>
<dbReference type="InterPro" id="IPR009702">
    <property type="entry name" value="DUF1284"/>
</dbReference>
<dbReference type="RefSeq" id="WP_247026565.1">
    <property type="nucleotide sequence ID" value="NZ_JALKCH010000002.1"/>
</dbReference>
<sequence>MTVRLRAHHLLCLLTFVGKGYTPAFTAHYRRIVRRLDAGEDVEMVAGPDDICAPMLADGHHCLEARIADRDAEAAQAVAALLGMSVAEGARFILAADVLGRLRTGFAEGVVRQACTACQWAPLCDGIAGSGYAGTLLKGAEG</sequence>
<organism evidence="1 2">
    <name type="scientific">Ancylobacter crimeensis</name>
    <dbReference type="NCBI Taxonomy" id="2579147"/>
    <lineage>
        <taxon>Bacteria</taxon>
        <taxon>Pseudomonadati</taxon>
        <taxon>Pseudomonadota</taxon>
        <taxon>Alphaproteobacteria</taxon>
        <taxon>Hyphomicrobiales</taxon>
        <taxon>Xanthobacteraceae</taxon>
        <taxon>Ancylobacter</taxon>
    </lineage>
</organism>
<dbReference type="EMBL" id="JALKCH010000002">
    <property type="protein sequence ID" value="MCK0195981.1"/>
    <property type="molecule type" value="Genomic_DNA"/>
</dbReference>
<keyword evidence="2" id="KW-1185">Reference proteome</keyword>
<reference evidence="1 2" key="1">
    <citation type="submission" date="2022-04" db="EMBL/GenBank/DDBJ databases">
        <authorList>
            <person name="Grouzdev D.S."/>
            <person name="Pantiukh K.S."/>
            <person name="Krutkina M.S."/>
        </authorList>
    </citation>
    <scope>NUCLEOTIDE SEQUENCE [LARGE SCALE GENOMIC DNA]</scope>
    <source>
        <strain evidence="1 2">6x-1</strain>
    </source>
</reference>
<comment type="caution">
    <text evidence="1">The sequence shown here is derived from an EMBL/GenBank/DDBJ whole genome shotgun (WGS) entry which is preliminary data.</text>
</comment>
<evidence type="ECO:0000313" key="2">
    <source>
        <dbReference type="Proteomes" id="UP001203284"/>
    </source>
</evidence>
<name>A0ABT0D7Q3_9HYPH</name>
<accession>A0ABT0D7Q3</accession>
<protein>
    <submittedName>
        <fullName evidence="1">DUF1284 domain-containing protein</fullName>
    </submittedName>
</protein>